<name>A0A8J3V2G8_9ACTN</name>
<sequence length="251" mass="27908">MDTANVPYVLEADERLPKGDLADFVRDCAARAVIGPQPAQLQDDRRLTNVNTLIELAYTYNRLRRSSRLPELPVHLAGGRLDSVLRSSHGEDPLAPWVATLAEALELTEIGARSPVQRDQSALQGIRDAASGRGLTLGDAAGSVRLGKVTLTTYHSAKGREWDFVLLPGLVDGIMPYRKWSWPHRRHLEPAPDQLAQARRAFYVALTRAKFAAILFYGHYWESGRGAKNAYGVSRIVREMLVRLGENVDRT</sequence>
<dbReference type="InterPro" id="IPR014017">
    <property type="entry name" value="DNA_helicase_UvrD-like_C"/>
</dbReference>
<keyword evidence="1" id="KW-0547">Nucleotide-binding</keyword>
<evidence type="ECO:0000256" key="1">
    <source>
        <dbReference type="ARBA" id="ARBA00022741"/>
    </source>
</evidence>
<reference evidence="6" key="1">
    <citation type="submission" date="2021-01" db="EMBL/GenBank/DDBJ databases">
        <title>Whole genome shotgun sequence of Planotetraspora thailandica NBRC 104271.</title>
        <authorList>
            <person name="Komaki H."/>
            <person name="Tamura T."/>
        </authorList>
    </citation>
    <scope>NUCLEOTIDE SEQUENCE</scope>
    <source>
        <strain evidence="6">NBRC 104271</strain>
    </source>
</reference>
<keyword evidence="3" id="KW-0347">Helicase</keyword>
<accession>A0A8J3V2G8</accession>
<dbReference type="Gene3D" id="3.40.50.300">
    <property type="entry name" value="P-loop containing nucleotide triphosphate hydrolases"/>
    <property type="match status" value="1"/>
</dbReference>
<keyword evidence="7" id="KW-1185">Reference proteome</keyword>
<organism evidence="6 7">
    <name type="scientific">Planotetraspora thailandica</name>
    <dbReference type="NCBI Taxonomy" id="487172"/>
    <lineage>
        <taxon>Bacteria</taxon>
        <taxon>Bacillati</taxon>
        <taxon>Actinomycetota</taxon>
        <taxon>Actinomycetes</taxon>
        <taxon>Streptosporangiales</taxon>
        <taxon>Streptosporangiaceae</taxon>
        <taxon>Planotetraspora</taxon>
    </lineage>
</organism>
<gene>
    <name evidence="6" type="ORF">Pth03_45210</name>
</gene>
<dbReference type="Pfam" id="PF13361">
    <property type="entry name" value="UvrD_C"/>
    <property type="match status" value="1"/>
</dbReference>
<dbReference type="AlphaFoldDB" id="A0A8J3V2G8"/>
<evidence type="ECO:0000313" key="6">
    <source>
        <dbReference type="EMBL" id="GII56132.1"/>
    </source>
</evidence>
<comment type="caution">
    <text evidence="6">The sequence shown here is derived from an EMBL/GenBank/DDBJ whole genome shotgun (WGS) entry which is preliminary data.</text>
</comment>
<keyword evidence="2" id="KW-0378">Hydrolase</keyword>
<dbReference type="GO" id="GO:0043138">
    <property type="term" value="F:3'-5' DNA helicase activity"/>
    <property type="evidence" value="ECO:0007669"/>
    <property type="project" value="TreeGrafter"/>
</dbReference>
<dbReference type="GO" id="GO:0000725">
    <property type="term" value="P:recombinational repair"/>
    <property type="evidence" value="ECO:0007669"/>
    <property type="project" value="TreeGrafter"/>
</dbReference>
<dbReference type="GO" id="GO:0005524">
    <property type="term" value="F:ATP binding"/>
    <property type="evidence" value="ECO:0007669"/>
    <property type="project" value="UniProtKB-KW"/>
</dbReference>
<keyword evidence="4" id="KW-0067">ATP-binding</keyword>
<dbReference type="GO" id="GO:0003677">
    <property type="term" value="F:DNA binding"/>
    <property type="evidence" value="ECO:0007669"/>
    <property type="project" value="InterPro"/>
</dbReference>
<dbReference type="PANTHER" id="PTHR11070">
    <property type="entry name" value="UVRD / RECB / PCRA DNA HELICASE FAMILY MEMBER"/>
    <property type="match status" value="1"/>
</dbReference>
<protein>
    <recommendedName>
        <fullName evidence="5">UvrD-like helicase C-terminal domain-containing protein</fullName>
    </recommendedName>
</protein>
<dbReference type="GO" id="GO:0016787">
    <property type="term" value="F:hydrolase activity"/>
    <property type="evidence" value="ECO:0007669"/>
    <property type="project" value="UniProtKB-KW"/>
</dbReference>
<evidence type="ECO:0000256" key="2">
    <source>
        <dbReference type="ARBA" id="ARBA00022801"/>
    </source>
</evidence>
<evidence type="ECO:0000256" key="3">
    <source>
        <dbReference type="ARBA" id="ARBA00022806"/>
    </source>
</evidence>
<dbReference type="EMBL" id="BOOR01000033">
    <property type="protein sequence ID" value="GII56132.1"/>
    <property type="molecule type" value="Genomic_DNA"/>
</dbReference>
<dbReference type="PANTHER" id="PTHR11070:SF2">
    <property type="entry name" value="ATP-DEPENDENT DNA HELICASE SRS2"/>
    <property type="match status" value="1"/>
</dbReference>
<feature type="domain" description="UvrD-like helicase C-terminal" evidence="5">
    <location>
        <begin position="145"/>
        <end position="215"/>
    </location>
</feature>
<dbReference type="InterPro" id="IPR027417">
    <property type="entry name" value="P-loop_NTPase"/>
</dbReference>
<evidence type="ECO:0000259" key="5">
    <source>
        <dbReference type="Pfam" id="PF13361"/>
    </source>
</evidence>
<dbReference type="InterPro" id="IPR000212">
    <property type="entry name" value="DNA_helicase_UvrD/REP"/>
</dbReference>
<dbReference type="Proteomes" id="UP000605992">
    <property type="component" value="Unassembled WGS sequence"/>
</dbReference>
<proteinExistence type="predicted"/>
<evidence type="ECO:0000256" key="4">
    <source>
        <dbReference type="ARBA" id="ARBA00022840"/>
    </source>
</evidence>
<evidence type="ECO:0000313" key="7">
    <source>
        <dbReference type="Proteomes" id="UP000605992"/>
    </source>
</evidence>
<dbReference type="SUPFAM" id="SSF52540">
    <property type="entry name" value="P-loop containing nucleoside triphosphate hydrolases"/>
    <property type="match status" value="1"/>
</dbReference>